<feature type="transmembrane region" description="Helical" evidence="10">
    <location>
        <begin position="94"/>
        <end position="114"/>
    </location>
</feature>
<keyword evidence="5 8" id="KW-0653">Protein transport</keyword>
<keyword evidence="7 10" id="KW-0472">Membrane</keyword>
<evidence type="ECO:0000256" key="1">
    <source>
        <dbReference type="ARBA" id="ARBA00004651"/>
    </source>
</evidence>
<evidence type="ECO:0000256" key="10">
    <source>
        <dbReference type="SAM" id="Phobius"/>
    </source>
</evidence>
<accession>A0AA51N5Y6</accession>
<dbReference type="Pfam" id="PF01618">
    <property type="entry name" value="MotA_ExbB"/>
    <property type="match status" value="1"/>
</dbReference>
<dbReference type="AlphaFoldDB" id="A0AA51N5Y6"/>
<proteinExistence type="inferred from homology"/>
<evidence type="ECO:0000313" key="13">
    <source>
        <dbReference type="EMBL" id="WMN06693.1"/>
    </source>
</evidence>
<dbReference type="GO" id="GO:0005886">
    <property type="term" value="C:plasma membrane"/>
    <property type="evidence" value="ECO:0007669"/>
    <property type="project" value="UniProtKB-SubCell"/>
</dbReference>
<keyword evidence="11" id="KW-0732">Signal</keyword>
<feature type="chain" id="PRO_5041332484" evidence="11">
    <location>
        <begin position="25"/>
        <end position="287"/>
    </location>
</feature>
<feature type="signal peptide" evidence="11">
    <location>
        <begin position="1"/>
        <end position="24"/>
    </location>
</feature>
<feature type="transmembrane region" description="Helical" evidence="10">
    <location>
        <begin position="236"/>
        <end position="255"/>
    </location>
</feature>
<dbReference type="GO" id="GO:0017038">
    <property type="term" value="P:protein import"/>
    <property type="evidence" value="ECO:0007669"/>
    <property type="project" value="TreeGrafter"/>
</dbReference>
<evidence type="ECO:0000256" key="2">
    <source>
        <dbReference type="ARBA" id="ARBA00022448"/>
    </source>
</evidence>
<dbReference type="EMBL" id="CP129970">
    <property type="protein sequence ID" value="WMN06693.1"/>
    <property type="molecule type" value="Genomic_DNA"/>
</dbReference>
<evidence type="ECO:0000256" key="11">
    <source>
        <dbReference type="SAM" id="SignalP"/>
    </source>
</evidence>
<evidence type="ECO:0000256" key="7">
    <source>
        <dbReference type="ARBA" id="ARBA00023136"/>
    </source>
</evidence>
<dbReference type="PANTHER" id="PTHR30625:SF15">
    <property type="entry name" value="BIOPOLYMER TRANSPORT PROTEIN EXBB"/>
    <property type="match status" value="1"/>
</dbReference>
<evidence type="ECO:0000256" key="8">
    <source>
        <dbReference type="RuleBase" id="RU004057"/>
    </source>
</evidence>
<keyword evidence="14" id="KW-1185">Reference proteome</keyword>
<name>A0AA51N5Y6_9BACT</name>
<feature type="transmembrane region" description="Helical" evidence="10">
    <location>
        <begin position="190"/>
        <end position="216"/>
    </location>
</feature>
<keyword evidence="6 10" id="KW-1133">Transmembrane helix</keyword>
<reference evidence="13" key="1">
    <citation type="submission" date="2023-08" db="EMBL/GenBank/DDBJ databases">
        <title>Comparative genomics and taxonomic characterization of three novel marine species of genus Marivirga.</title>
        <authorList>
            <person name="Muhammad N."/>
            <person name="Kim S.-G."/>
        </authorList>
    </citation>
    <scope>NUCLEOTIDE SEQUENCE [LARGE SCALE GENOMIC DNA]</scope>
    <source>
        <strain evidence="13">ABR2-2</strain>
    </source>
</reference>
<gene>
    <name evidence="13" type="ORF">QYS48_20480</name>
</gene>
<evidence type="ECO:0000256" key="3">
    <source>
        <dbReference type="ARBA" id="ARBA00022475"/>
    </source>
</evidence>
<evidence type="ECO:0000259" key="12">
    <source>
        <dbReference type="Pfam" id="PF01618"/>
    </source>
</evidence>
<keyword evidence="4 10" id="KW-0812">Transmembrane</keyword>
<evidence type="ECO:0000256" key="9">
    <source>
        <dbReference type="SAM" id="MobiDB-lite"/>
    </source>
</evidence>
<evidence type="ECO:0000256" key="5">
    <source>
        <dbReference type="ARBA" id="ARBA00022927"/>
    </source>
</evidence>
<keyword evidence="3" id="KW-1003">Cell membrane</keyword>
<dbReference type="InterPro" id="IPR050790">
    <property type="entry name" value="ExbB/TolQ_transport"/>
</dbReference>
<evidence type="ECO:0000256" key="6">
    <source>
        <dbReference type="ARBA" id="ARBA00022989"/>
    </source>
</evidence>
<keyword evidence="2 8" id="KW-0813">Transport</keyword>
<feature type="region of interest" description="Disordered" evidence="9">
    <location>
        <begin position="28"/>
        <end position="56"/>
    </location>
</feature>
<comment type="similarity">
    <text evidence="8">Belongs to the exbB/tolQ family.</text>
</comment>
<evidence type="ECO:0000256" key="4">
    <source>
        <dbReference type="ARBA" id="ARBA00022692"/>
    </source>
</evidence>
<feature type="domain" description="MotA/TolQ/ExbB proton channel" evidence="12">
    <location>
        <begin position="152"/>
        <end position="270"/>
    </location>
</feature>
<dbReference type="Proteomes" id="UP001244443">
    <property type="component" value="Chromosome"/>
</dbReference>
<sequence length="287" mass="30628">MKKLFVLMMMTGALVFGFNGNAIAQDEEAATSEMENDTTAMESDSAAAEADSAAMDESEVDTTATAVVEEEEVVEEQGFHQIVKEKFIEGGWEFMSVVLICLILGLAIAIERIITLNLATTNTNKLLANVEDALNQGGVEAAKEVTKNTRGPVASIFTQGLMRMSEGVEMVEKSVISYGSVEMGRLERGLVWISLFISLAPMLGFMGTVIGMIGAFDAIEAAGDISPSLVAGGIKVALLTTVAGLIVAVILQLFYNYCVSKVDSLVNQMEDASIALVDILVKHNLTK</sequence>
<dbReference type="InterPro" id="IPR002898">
    <property type="entry name" value="MotA_ExbB_proton_chnl"/>
</dbReference>
<evidence type="ECO:0000313" key="14">
    <source>
        <dbReference type="Proteomes" id="UP001244443"/>
    </source>
</evidence>
<protein>
    <submittedName>
        <fullName evidence="13">MotA/TolQ/ExbB proton channel family protein</fullName>
    </submittedName>
</protein>
<feature type="compositionally biased region" description="Low complexity" evidence="9">
    <location>
        <begin position="37"/>
        <end position="53"/>
    </location>
</feature>
<dbReference type="PANTHER" id="PTHR30625">
    <property type="entry name" value="PROTEIN TOLQ"/>
    <property type="match status" value="1"/>
</dbReference>
<organism evidence="13 14">
    <name type="scientific">Marivirga arenosa</name>
    <dbReference type="NCBI Taxonomy" id="3059076"/>
    <lineage>
        <taxon>Bacteria</taxon>
        <taxon>Pseudomonadati</taxon>
        <taxon>Bacteroidota</taxon>
        <taxon>Cytophagia</taxon>
        <taxon>Cytophagales</taxon>
        <taxon>Marivirgaceae</taxon>
        <taxon>Marivirga</taxon>
    </lineage>
</organism>
<dbReference type="RefSeq" id="WP_308356598.1">
    <property type="nucleotide sequence ID" value="NZ_CP129970.2"/>
</dbReference>
<comment type="subcellular location">
    <subcellularLocation>
        <location evidence="1">Cell membrane</location>
        <topology evidence="1">Multi-pass membrane protein</topology>
    </subcellularLocation>
    <subcellularLocation>
        <location evidence="8">Membrane</location>
        <topology evidence="8">Multi-pass membrane protein</topology>
    </subcellularLocation>
</comment>